<accession>A0A1M4EAG7</accession>
<dbReference type="RefSeq" id="WP_225275142.1">
    <property type="nucleotide sequence ID" value="NZ_CP084058.1"/>
</dbReference>
<dbReference type="AlphaFoldDB" id="A0A1M4EAG7"/>
<dbReference type="Pfam" id="PF19493">
    <property type="entry name" value="Trypco1"/>
    <property type="match status" value="1"/>
</dbReference>
<feature type="domain" description="Trypsin-co-occurring" evidence="1">
    <location>
        <begin position="20"/>
        <end position="119"/>
    </location>
</feature>
<proteinExistence type="predicted"/>
<evidence type="ECO:0000259" key="1">
    <source>
        <dbReference type="Pfam" id="PF19493"/>
    </source>
</evidence>
<reference evidence="2" key="1">
    <citation type="submission" date="2016-04" db="EMBL/GenBank/DDBJ databases">
        <authorList>
            <person name="Evans L.H."/>
            <person name="Alamgir A."/>
            <person name="Owens N."/>
            <person name="Weber N.D."/>
            <person name="Virtaneva K."/>
            <person name="Barbian K."/>
            <person name="Babar A."/>
            <person name="Rosenke K."/>
        </authorList>
    </citation>
    <scope>NUCLEOTIDE SEQUENCE</scope>
    <source>
        <strain evidence="2">Nono1</strain>
    </source>
</reference>
<organism evidence="2">
    <name type="scientific">Nonomuraea gerenzanensis</name>
    <dbReference type="NCBI Taxonomy" id="93944"/>
    <lineage>
        <taxon>Bacteria</taxon>
        <taxon>Bacillati</taxon>
        <taxon>Actinomycetota</taxon>
        <taxon>Actinomycetes</taxon>
        <taxon>Streptosporangiales</taxon>
        <taxon>Streptosporangiaceae</taxon>
        <taxon>Nonomuraea</taxon>
    </lineage>
</organism>
<dbReference type="InterPro" id="IPR045794">
    <property type="entry name" value="Trypco1"/>
</dbReference>
<name>A0A1M4EAG7_9ACTN</name>
<dbReference type="NCBIfam" id="NF041216">
    <property type="entry name" value="CU044_2847_fam"/>
    <property type="match status" value="1"/>
</dbReference>
<evidence type="ECO:0000313" key="2">
    <source>
        <dbReference type="EMBL" id="SBO95796.1"/>
    </source>
</evidence>
<protein>
    <recommendedName>
        <fullName evidence="1">Trypsin-co-occurring domain-containing protein</fullName>
    </recommendedName>
</protein>
<dbReference type="EMBL" id="LT559118">
    <property type="protein sequence ID" value="SBO95796.1"/>
    <property type="molecule type" value="Genomic_DNA"/>
</dbReference>
<gene>
    <name evidence="2" type="ORF">BN4615_P5312</name>
</gene>
<sequence>MPIIRSDDASIGEPGELRPIYVEVDRVVEADEKLIWSERETRADPASKVVTLARDVFGEGVELARSCAVRVARGLADLSGDVRPDEFELQVAIKLDSEVGAVLAKASAGAQLQVTMRWRAK</sequence>